<dbReference type="PROSITE" id="PS50024">
    <property type="entry name" value="SEA"/>
    <property type="match status" value="1"/>
</dbReference>
<dbReference type="OrthoDB" id="5951565at2759"/>
<reference evidence="1" key="1">
    <citation type="submission" date="2020-04" db="EMBL/GenBank/DDBJ databases">
        <authorList>
            <person name="Alioto T."/>
            <person name="Alioto T."/>
            <person name="Gomez Garrido J."/>
        </authorList>
    </citation>
    <scope>NUCLEOTIDE SEQUENCE</scope>
    <source>
        <strain evidence="1">A484AB</strain>
    </source>
</reference>
<sequence>MTIDEPFTTDLQNPQSEEFINMTSRFRLFLIPLYQNETWFIDIMVNSFSNGSIIADIDVLYNTTEATPTVEDIQAPIIAAINNGSAPFAIQNLTVTFSANTTATTPGTTGATTSVTKKSNKGDDGFETWEIALVVSLAVVLLVLVLVSILIIFLKRTRKWPGYARYNLENRRNSFDLDYNLYSHDADKPYSNPTNGIANYAQSMEINEKGESFL</sequence>
<evidence type="ECO:0000313" key="1">
    <source>
        <dbReference type="EMBL" id="CAB4042705.1"/>
    </source>
</evidence>
<organism evidence="1 2">
    <name type="scientific">Paramuricea clavata</name>
    <name type="common">Red gorgonian</name>
    <name type="synonym">Violescent sea-whip</name>
    <dbReference type="NCBI Taxonomy" id="317549"/>
    <lineage>
        <taxon>Eukaryota</taxon>
        <taxon>Metazoa</taxon>
        <taxon>Cnidaria</taxon>
        <taxon>Anthozoa</taxon>
        <taxon>Octocorallia</taxon>
        <taxon>Malacalcyonacea</taxon>
        <taxon>Plexauridae</taxon>
        <taxon>Paramuricea</taxon>
    </lineage>
</organism>
<name>A0A6S7KBF6_PARCT</name>
<dbReference type="EMBL" id="CACRXK020030651">
    <property type="protein sequence ID" value="CAB4042705.1"/>
    <property type="molecule type" value="Genomic_DNA"/>
</dbReference>
<dbReference type="Pfam" id="PF01390">
    <property type="entry name" value="SEA"/>
    <property type="match status" value="1"/>
</dbReference>
<proteinExistence type="predicted"/>
<dbReference type="SUPFAM" id="SSF82671">
    <property type="entry name" value="SEA domain"/>
    <property type="match status" value="1"/>
</dbReference>
<evidence type="ECO:0000313" key="2">
    <source>
        <dbReference type="Proteomes" id="UP001152795"/>
    </source>
</evidence>
<dbReference type="Proteomes" id="UP001152795">
    <property type="component" value="Unassembled WGS sequence"/>
</dbReference>
<gene>
    <name evidence="1" type="ORF">PACLA_8A011543</name>
</gene>
<keyword evidence="2" id="KW-1185">Reference proteome</keyword>
<dbReference type="InterPro" id="IPR000082">
    <property type="entry name" value="SEA_dom"/>
</dbReference>
<comment type="caution">
    <text evidence="1">The sequence shown here is derived from an EMBL/GenBank/DDBJ whole genome shotgun (WGS) entry which is preliminary data.</text>
</comment>
<dbReference type="AlphaFoldDB" id="A0A6S7KBF6"/>
<dbReference type="Gene3D" id="3.30.70.960">
    <property type="entry name" value="SEA domain"/>
    <property type="match status" value="1"/>
</dbReference>
<accession>A0A6S7KBF6</accession>
<dbReference type="InterPro" id="IPR036364">
    <property type="entry name" value="SEA_dom_sf"/>
</dbReference>
<protein>
    <submittedName>
        <fullName evidence="1">Uncharacterized protein</fullName>
    </submittedName>
</protein>